<gene>
    <name evidence="12" type="primary">ABSGL_05717.1 scaffold 7421</name>
</gene>
<dbReference type="PROSITE" id="PS00107">
    <property type="entry name" value="PROTEIN_KINASE_ATP"/>
    <property type="match status" value="1"/>
</dbReference>
<dbReference type="GO" id="GO:0030003">
    <property type="term" value="P:intracellular monoatomic cation homeostasis"/>
    <property type="evidence" value="ECO:0007669"/>
    <property type="project" value="TreeGrafter"/>
</dbReference>
<accession>A0A168N8T1</accession>
<dbReference type="PANTHER" id="PTHR24343">
    <property type="entry name" value="SERINE/THREONINE KINASE"/>
    <property type="match status" value="1"/>
</dbReference>
<dbReference type="Proteomes" id="UP000078561">
    <property type="component" value="Unassembled WGS sequence"/>
</dbReference>
<dbReference type="PROSITE" id="PS00108">
    <property type="entry name" value="PROTEIN_KINASE_ST"/>
    <property type="match status" value="1"/>
</dbReference>
<evidence type="ECO:0000313" key="12">
    <source>
        <dbReference type="EMBL" id="SAM00051.1"/>
    </source>
</evidence>
<dbReference type="FunCoup" id="A0A168N8T1">
    <property type="interactions" value="111"/>
</dbReference>
<dbReference type="Pfam" id="PF00069">
    <property type="entry name" value="Pkinase"/>
    <property type="match status" value="1"/>
</dbReference>
<reference evidence="12" key="1">
    <citation type="submission" date="2016-04" db="EMBL/GenBank/DDBJ databases">
        <authorList>
            <person name="Evans L.H."/>
            <person name="Alamgir A."/>
            <person name="Owens N."/>
            <person name="Weber N.D."/>
            <person name="Virtaneva K."/>
            <person name="Barbian K."/>
            <person name="Babar A."/>
            <person name="Rosenke K."/>
        </authorList>
    </citation>
    <scope>NUCLEOTIDE SEQUENCE [LARGE SCALE GENOMIC DNA]</scope>
    <source>
        <strain evidence="12">CBS 101.48</strain>
    </source>
</reference>
<feature type="binding site" evidence="9">
    <location>
        <position position="122"/>
    </location>
    <ligand>
        <name>ATP</name>
        <dbReference type="ChEBI" id="CHEBI:30616"/>
    </ligand>
</feature>
<evidence type="ECO:0000256" key="9">
    <source>
        <dbReference type="PROSITE-ProRule" id="PRU10141"/>
    </source>
</evidence>
<dbReference type="SUPFAM" id="SSF56112">
    <property type="entry name" value="Protein kinase-like (PK-like)"/>
    <property type="match status" value="1"/>
</dbReference>
<evidence type="ECO:0000256" key="4">
    <source>
        <dbReference type="ARBA" id="ARBA00022741"/>
    </source>
</evidence>
<dbReference type="InterPro" id="IPR008271">
    <property type="entry name" value="Ser/Thr_kinase_AS"/>
</dbReference>
<dbReference type="GO" id="GO:0004674">
    <property type="term" value="F:protein serine/threonine kinase activity"/>
    <property type="evidence" value="ECO:0007669"/>
    <property type="project" value="UniProtKB-KW"/>
</dbReference>
<evidence type="ECO:0000256" key="7">
    <source>
        <dbReference type="ARBA" id="ARBA00047899"/>
    </source>
</evidence>
<organism evidence="12">
    <name type="scientific">Absidia glauca</name>
    <name type="common">Pin mould</name>
    <dbReference type="NCBI Taxonomy" id="4829"/>
    <lineage>
        <taxon>Eukaryota</taxon>
        <taxon>Fungi</taxon>
        <taxon>Fungi incertae sedis</taxon>
        <taxon>Mucoromycota</taxon>
        <taxon>Mucoromycotina</taxon>
        <taxon>Mucoromycetes</taxon>
        <taxon>Mucorales</taxon>
        <taxon>Cunninghamellaceae</taxon>
        <taxon>Absidia</taxon>
    </lineage>
</organism>
<evidence type="ECO:0000313" key="13">
    <source>
        <dbReference type="Proteomes" id="UP000078561"/>
    </source>
</evidence>
<dbReference type="InterPro" id="IPR017441">
    <property type="entry name" value="Protein_kinase_ATP_BS"/>
</dbReference>
<dbReference type="EC" id="2.7.11.1" evidence="1"/>
<dbReference type="AlphaFoldDB" id="A0A168N8T1"/>
<protein>
    <recommendedName>
        <fullName evidence="1">non-specific serine/threonine protein kinase</fullName>
        <ecNumber evidence="1">2.7.11.1</ecNumber>
    </recommendedName>
</protein>
<comment type="catalytic activity">
    <reaction evidence="8">
        <text>L-seryl-[protein] + ATP = O-phospho-L-seryl-[protein] + ADP + H(+)</text>
        <dbReference type="Rhea" id="RHEA:17989"/>
        <dbReference type="Rhea" id="RHEA-COMP:9863"/>
        <dbReference type="Rhea" id="RHEA-COMP:11604"/>
        <dbReference type="ChEBI" id="CHEBI:15378"/>
        <dbReference type="ChEBI" id="CHEBI:29999"/>
        <dbReference type="ChEBI" id="CHEBI:30616"/>
        <dbReference type="ChEBI" id="CHEBI:83421"/>
        <dbReference type="ChEBI" id="CHEBI:456216"/>
        <dbReference type="EC" id="2.7.11.1"/>
    </reaction>
</comment>
<dbReference type="GO" id="GO:0005524">
    <property type="term" value="F:ATP binding"/>
    <property type="evidence" value="ECO:0007669"/>
    <property type="project" value="UniProtKB-UniRule"/>
</dbReference>
<dbReference type="PANTHER" id="PTHR24343:SF558">
    <property type="entry name" value="PROTEIN KINASE DOMAIN-CONTAINING PROTEIN"/>
    <property type="match status" value="1"/>
</dbReference>
<dbReference type="STRING" id="4829.A0A168N8T1"/>
<dbReference type="Gene3D" id="1.10.510.10">
    <property type="entry name" value="Transferase(Phosphotransferase) domain 1"/>
    <property type="match status" value="1"/>
</dbReference>
<dbReference type="PROSITE" id="PS50011">
    <property type="entry name" value="PROTEIN_KINASE_DOM"/>
    <property type="match status" value="1"/>
</dbReference>
<dbReference type="OrthoDB" id="6513151at2759"/>
<evidence type="ECO:0000256" key="2">
    <source>
        <dbReference type="ARBA" id="ARBA00022527"/>
    </source>
</evidence>
<dbReference type="SMART" id="SM00220">
    <property type="entry name" value="S_TKc"/>
    <property type="match status" value="1"/>
</dbReference>
<feature type="domain" description="Protein kinase" evidence="11">
    <location>
        <begin position="86"/>
        <end position="385"/>
    </location>
</feature>
<evidence type="ECO:0000256" key="10">
    <source>
        <dbReference type="RuleBase" id="RU000304"/>
    </source>
</evidence>
<dbReference type="InterPro" id="IPR011009">
    <property type="entry name" value="Kinase-like_dom_sf"/>
</dbReference>
<keyword evidence="4 9" id="KW-0547">Nucleotide-binding</keyword>
<name>A0A168N8T1_ABSGL</name>
<dbReference type="InterPro" id="IPR000719">
    <property type="entry name" value="Prot_kinase_dom"/>
</dbReference>
<evidence type="ECO:0000256" key="8">
    <source>
        <dbReference type="ARBA" id="ARBA00048679"/>
    </source>
</evidence>
<dbReference type="EMBL" id="LT553105">
    <property type="protein sequence ID" value="SAM00051.1"/>
    <property type="molecule type" value="Genomic_DNA"/>
</dbReference>
<evidence type="ECO:0000256" key="5">
    <source>
        <dbReference type="ARBA" id="ARBA00022777"/>
    </source>
</evidence>
<comment type="similarity">
    <text evidence="10">Belongs to the protein kinase superfamily.</text>
</comment>
<dbReference type="GO" id="GO:0005829">
    <property type="term" value="C:cytosol"/>
    <property type="evidence" value="ECO:0007669"/>
    <property type="project" value="TreeGrafter"/>
</dbReference>
<evidence type="ECO:0000259" key="11">
    <source>
        <dbReference type="PROSITE" id="PS50011"/>
    </source>
</evidence>
<keyword evidence="6 9" id="KW-0067">ATP-binding</keyword>
<evidence type="ECO:0000256" key="3">
    <source>
        <dbReference type="ARBA" id="ARBA00022679"/>
    </source>
</evidence>
<evidence type="ECO:0000256" key="6">
    <source>
        <dbReference type="ARBA" id="ARBA00022840"/>
    </source>
</evidence>
<keyword evidence="3" id="KW-0808">Transferase</keyword>
<evidence type="ECO:0000256" key="1">
    <source>
        <dbReference type="ARBA" id="ARBA00012513"/>
    </source>
</evidence>
<proteinExistence type="inferred from homology"/>
<comment type="catalytic activity">
    <reaction evidence="7">
        <text>L-threonyl-[protein] + ATP = O-phospho-L-threonyl-[protein] + ADP + H(+)</text>
        <dbReference type="Rhea" id="RHEA:46608"/>
        <dbReference type="Rhea" id="RHEA-COMP:11060"/>
        <dbReference type="Rhea" id="RHEA-COMP:11605"/>
        <dbReference type="ChEBI" id="CHEBI:15378"/>
        <dbReference type="ChEBI" id="CHEBI:30013"/>
        <dbReference type="ChEBI" id="CHEBI:30616"/>
        <dbReference type="ChEBI" id="CHEBI:61977"/>
        <dbReference type="ChEBI" id="CHEBI:456216"/>
        <dbReference type="EC" id="2.7.11.1"/>
    </reaction>
</comment>
<dbReference type="OMA" id="THADCIS"/>
<keyword evidence="5" id="KW-0418">Kinase</keyword>
<keyword evidence="2 10" id="KW-0723">Serine/threonine-protein kinase</keyword>
<keyword evidence="13" id="KW-1185">Reference proteome</keyword>
<dbReference type="InParanoid" id="A0A168N8T1"/>
<sequence>MRFFDSILHSKDEKAAHQTLPMTPSHLRKRFQQHPDGSHSHHLTMPAPSLLTGLLGEKPWRRHYSKDHQEIRSAVNASPTCFTQSWTCHQVIGRGAFGVVRLAHKKESPHINYAVKEFRPKKSETTADYAKRLTFEFCIGSTLHHHTHVTEILDLMPLDDTSSVFCQVMEYCDGGDLFDLLPHQLETDEANCLFKQLIRGVHFMHSMGIAHRDLKPENLLLTSTGCLKIGDFGSAAYFFKDTILVKSKGVVGSAPYIAPEEFVQQEYDASKVDIWSCGMIYMAMRTGTHLWHVAQQGKDDAYDRYLEFRHLLQDERDKARHHSDTLTHADCISAAKTTIKEKAKEGDYDVLAALEMASKKLVYRLLDPAPEKRILTPDILKNEWFGNIKTCQSD</sequence>